<dbReference type="GO" id="GO:0005886">
    <property type="term" value="C:plasma membrane"/>
    <property type="evidence" value="ECO:0007669"/>
    <property type="project" value="UniProtKB-SubCell"/>
</dbReference>
<sequence length="75" mass="8852">MGGFNSFSEFLAMGGYAIYVWSAYAFFVVILVFNIWQPMLARKKYFKLLLRREQVQQERAQAKQKREDMTNDSTS</sequence>
<evidence type="ECO:0000256" key="1">
    <source>
        <dbReference type="ARBA" id="ARBA00002442"/>
    </source>
</evidence>
<evidence type="ECO:0000256" key="11">
    <source>
        <dbReference type="ARBA" id="ARBA00023136"/>
    </source>
</evidence>
<evidence type="ECO:0000256" key="3">
    <source>
        <dbReference type="ARBA" id="ARBA00008741"/>
    </source>
</evidence>
<evidence type="ECO:0000256" key="2">
    <source>
        <dbReference type="ARBA" id="ARBA00004377"/>
    </source>
</evidence>
<dbReference type="InterPro" id="IPR007078">
    <property type="entry name" value="Haem_export_protD_CcmD"/>
</dbReference>
<name>A0A2A5CC86_9GAMM</name>
<dbReference type="AlphaFoldDB" id="A0A2A5CC86"/>
<keyword evidence="9 12" id="KW-0201">Cytochrome c-type biogenesis</keyword>
<evidence type="ECO:0000256" key="13">
    <source>
        <dbReference type="SAM" id="Coils"/>
    </source>
</evidence>
<keyword evidence="7 12" id="KW-0997">Cell inner membrane</keyword>
<accession>A0A2A5CC86</accession>
<keyword evidence="8 12" id="KW-0812">Transmembrane</keyword>
<evidence type="ECO:0000256" key="8">
    <source>
        <dbReference type="ARBA" id="ARBA00022692"/>
    </source>
</evidence>
<evidence type="ECO:0000256" key="10">
    <source>
        <dbReference type="ARBA" id="ARBA00022989"/>
    </source>
</evidence>
<comment type="similarity">
    <text evidence="3 12">Belongs to the CcmD/CycX/HelD family.</text>
</comment>
<evidence type="ECO:0000313" key="14">
    <source>
        <dbReference type="EMBL" id="PCJ41449.1"/>
    </source>
</evidence>
<evidence type="ECO:0000256" key="4">
    <source>
        <dbReference type="ARBA" id="ARBA00016461"/>
    </source>
</evidence>
<dbReference type="GO" id="GO:0017004">
    <property type="term" value="P:cytochrome complex assembly"/>
    <property type="evidence" value="ECO:0007669"/>
    <property type="project" value="UniProtKB-KW"/>
</dbReference>
<dbReference type="Proteomes" id="UP000228987">
    <property type="component" value="Unassembled WGS sequence"/>
</dbReference>
<comment type="subcellular location">
    <subcellularLocation>
        <location evidence="2 12">Cell inner membrane</location>
        <topology evidence="2 12">Single-pass membrane protein</topology>
    </subcellularLocation>
</comment>
<dbReference type="PANTHER" id="PTHR37531">
    <property type="entry name" value="HEME EXPORTER PROTEIN D"/>
    <property type="match status" value="1"/>
</dbReference>
<comment type="caution">
    <text evidence="14">The sequence shown here is derived from an EMBL/GenBank/DDBJ whole genome shotgun (WGS) entry which is preliminary data.</text>
</comment>
<evidence type="ECO:0000256" key="7">
    <source>
        <dbReference type="ARBA" id="ARBA00022519"/>
    </source>
</evidence>
<dbReference type="GO" id="GO:1903607">
    <property type="term" value="P:cytochrome c biosynthetic process"/>
    <property type="evidence" value="ECO:0007669"/>
    <property type="project" value="TreeGrafter"/>
</dbReference>
<protein>
    <recommendedName>
        <fullName evidence="4 12">Heme exporter protein D</fullName>
    </recommendedName>
</protein>
<feature type="coiled-coil region" evidence="13">
    <location>
        <begin position="45"/>
        <end position="72"/>
    </location>
</feature>
<organism evidence="14 15">
    <name type="scientific">SAR86 cluster bacterium</name>
    <dbReference type="NCBI Taxonomy" id="2030880"/>
    <lineage>
        <taxon>Bacteria</taxon>
        <taxon>Pseudomonadati</taxon>
        <taxon>Pseudomonadota</taxon>
        <taxon>Gammaproteobacteria</taxon>
        <taxon>SAR86 cluster</taxon>
    </lineage>
</organism>
<reference evidence="15" key="1">
    <citation type="submission" date="2017-08" db="EMBL/GenBank/DDBJ databases">
        <title>A dynamic microbial community with high functional redundancy inhabits the cold, oxic subseafloor aquifer.</title>
        <authorList>
            <person name="Tully B.J."/>
            <person name="Wheat C.G."/>
            <person name="Glazer B.T."/>
            <person name="Huber J.A."/>
        </authorList>
    </citation>
    <scope>NUCLEOTIDE SEQUENCE [LARGE SCALE GENOMIC DNA]</scope>
</reference>
<gene>
    <name evidence="14" type="primary">ccmD</name>
    <name evidence="14" type="ORF">COA71_07770</name>
</gene>
<comment type="function">
    <text evidence="1 12">Required for the export of heme to the periplasm for the biogenesis of c-type cytochromes.</text>
</comment>
<dbReference type="NCBIfam" id="TIGR03141">
    <property type="entry name" value="cytochro_ccmD"/>
    <property type="match status" value="1"/>
</dbReference>
<dbReference type="GO" id="GO:0015886">
    <property type="term" value="P:heme transport"/>
    <property type="evidence" value="ECO:0007669"/>
    <property type="project" value="InterPro"/>
</dbReference>
<keyword evidence="13" id="KW-0175">Coiled coil</keyword>
<evidence type="ECO:0000256" key="5">
    <source>
        <dbReference type="ARBA" id="ARBA00022448"/>
    </source>
</evidence>
<dbReference type="Pfam" id="PF04995">
    <property type="entry name" value="CcmD"/>
    <property type="match status" value="1"/>
</dbReference>
<proteinExistence type="inferred from homology"/>
<feature type="transmembrane region" description="Helical" evidence="12">
    <location>
        <begin position="16"/>
        <end position="36"/>
    </location>
</feature>
<dbReference type="InterPro" id="IPR052075">
    <property type="entry name" value="Heme_exporter_D"/>
</dbReference>
<keyword evidence="6 12" id="KW-1003">Cell membrane</keyword>
<dbReference type="PANTHER" id="PTHR37531:SF1">
    <property type="entry name" value="HEME EXPORTER PROTEIN D"/>
    <property type="match status" value="1"/>
</dbReference>
<keyword evidence="5 12" id="KW-0813">Transport</keyword>
<evidence type="ECO:0000256" key="12">
    <source>
        <dbReference type="RuleBase" id="RU363101"/>
    </source>
</evidence>
<keyword evidence="11 12" id="KW-0472">Membrane</keyword>
<evidence type="ECO:0000256" key="6">
    <source>
        <dbReference type="ARBA" id="ARBA00022475"/>
    </source>
</evidence>
<evidence type="ECO:0000313" key="15">
    <source>
        <dbReference type="Proteomes" id="UP000228987"/>
    </source>
</evidence>
<keyword evidence="10 12" id="KW-1133">Transmembrane helix</keyword>
<evidence type="ECO:0000256" key="9">
    <source>
        <dbReference type="ARBA" id="ARBA00022748"/>
    </source>
</evidence>
<dbReference type="EMBL" id="NVWI01000005">
    <property type="protein sequence ID" value="PCJ41449.1"/>
    <property type="molecule type" value="Genomic_DNA"/>
</dbReference>